<name>A0A9D3YQI0_DREPO</name>
<organism evidence="1 2">
    <name type="scientific">Dreissena polymorpha</name>
    <name type="common">Zebra mussel</name>
    <name type="synonym">Mytilus polymorpha</name>
    <dbReference type="NCBI Taxonomy" id="45954"/>
    <lineage>
        <taxon>Eukaryota</taxon>
        <taxon>Metazoa</taxon>
        <taxon>Spiralia</taxon>
        <taxon>Lophotrochozoa</taxon>
        <taxon>Mollusca</taxon>
        <taxon>Bivalvia</taxon>
        <taxon>Autobranchia</taxon>
        <taxon>Heteroconchia</taxon>
        <taxon>Euheterodonta</taxon>
        <taxon>Imparidentia</taxon>
        <taxon>Neoheterodontei</taxon>
        <taxon>Myida</taxon>
        <taxon>Dreissenoidea</taxon>
        <taxon>Dreissenidae</taxon>
        <taxon>Dreissena</taxon>
    </lineage>
</organism>
<dbReference type="EMBL" id="JAIWYP010000015">
    <property type="protein sequence ID" value="KAH3702373.1"/>
    <property type="molecule type" value="Genomic_DNA"/>
</dbReference>
<reference evidence="1" key="1">
    <citation type="journal article" date="2019" name="bioRxiv">
        <title>The Genome of the Zebra Mussel, Dreissena polymorpha: A Resource for Invasive Species Research.</title>
        <authorList>
            <person name="McCartney M.A."/>
            <person name="Auch B."/>
            <person name="Kono T."/>
            <person name="Mallez S."/>
            <person name="Zhang Y."/>
            <person name="Obille A."/>
            <person name="Becker A."/>
            <person name="Abrahante J.E."/>
            <person name="Garbe J."/>
            <person name="Badalamenti J.P."/>
            <person name="Herman A."/>
            <person name="Mangelson H."/>
            <person name="Liachko I."/>
            <person name="Sullivan S."/>
            <person name="Sone E.D."/>
            <person name="Koren S."/>
            <person name="Silverstein K.A.T."/>
            <person name="Beckman K.B."/>
            <person name="Gohl D.M."/>
        </authorList>
    </citation>
    <scope>NUCLEOTIDE SEQUENCE</scope>
    <source>
        <strain evidence="1">Duluth1</strain>
        <tissue evidence="1">Whole animal</tissue>
    </source>
</reference>
<protein>
    <submittedName>
        <fullName evidence="1">Uncharacterized protein</fullName>
    </submittedName>
</protein>
<proteinExistence type="predicted"/>
<evidence type="ECO:0000313" key="1">
    <source>
        <dbReference type="EMBL" id="KAH3702373.1"/>
    </source>
</evidence>
<sequence length="71" mass="8255">MTDLEEVKTNFYKDLQTFITDASEADNLIVLGEFNARGYTEHIEREFLHQLSSPLLQTFTEHVLQQTRPSP</sequence>
<dbReference type="Proteomes" id="UP000828390">
    <property type="component" value="Unassembled WGS sequence"/>
</dbReference>
<accession>A0A9D3YQI0</accession>
<comment type="caution">
    <text evidence="1">The sequence shown here is derived from an EMBL/GenBank/DDBJ whole genome shotgun (WGS) entry which is preliminary data.</text>
</comment>
<gene>
    <name evidence="1" type="ORF">DPMN_077391</name>
</gene>
<keyword evidence="2" id="KW-1185">Reference proteome</keyword>
<reference evidence="1" key="2">
    <citation type="submission" date="2020-11" db="EMBL/GenBank/DDBJ databases">
        <authorList>
            <person name="McCartney M.A."/>
            <person name="Auch B."/>
            <person name="Kono T."/>
            <person name="Mallez S."/>
            <person name="Becker A."/>
            <person name="Gohl D.M."/>
            <person name="Silverstein K.A.T."/>
            <person name="Koren S."/>
            <person name="Bechman K.B."/>
            <person name="Herman A."/>
            <person name="Abrahante J.E."/>
            <person name="Garbe J."/>
        </authorList>
    </citation>
    <scope>NUCLEOTIDE SEQUENCE</scope>
    <source>
        <strain evidence="1">Duluth1</strain>
        <tissue evidence="1">Whole animal</tissue>
    </source>
</reference>
<evidence type="ECO:0000313" key="2">
    <source>
        <dbReference type="Proteomes" id="UP000828390"/>
    </source>
</evidence>
<dbReference type="AlphaFoldDB" id="A0A9D3YQI0"/>